<reference evidence="7" key="1">
    <citation type="journal article" date="2020" name="Stud. Mycol.">
        <title>101 Dothideomycetes genomes: a test case for predicting lifestyles and emergence of pathogens.</title>
        <authorList>
            <person name="Haridas S."/>
            <person name="Albert R."/>
            <person name="Binder M."/>
            <person name="Bloem J."/>
            <person name="Labutti K."/>
            <person name="Salamov A."/>
            <person name="Andreopoulos B."/>
            <person name="Baker S."/>
            <person name="Barry K."/>
            <person name="Bills G."/>
            <person name="Bluhm B."/>
            <person name="Cannon C."/>
            <person name="Castanera R."/>
            <person name="Culley D."/>
            <person name="Daum C."/>
            <person name="Ezra D."/>
            <person name="Gonzalez J."/>
            <person name="Henrissat B."/>
            <person name="Kuo A."/>
            <person name="Liang C."/>
            <person name="Lipzen A."/>
            <person name="Lutzoni F."/>
            <person name="Magnuson J."/>
            <person name="Mondo S."/>
            <person name="Nolan M."/>
            <person name="Ohm R."/>
            <person name="Pangilinan J."/>
            <person name="Park H.-J."/>
            <person name="Ramirez L."/>
            <person name="Alfaro M."/>
            <person name="Sun H."/>
            <person name="Tritt A."/>
            <person name="Yoshinaga Y."/>
            <person name="Zwiers L.-H."/>
            <person name="Turgeon B."/>
            <person name="Goodwin S."/>
            <person name="Spatafora J."/>
            <person name="Crous P."/>
            <person name="Grigoriev I."/>
        </authorList>
    </citation>
    <scope>NUCLEOTIDE SEQUENCE</scope>
    <source>
        <strain evidence="7">CBS 473.64</strain>
    </source>
</reference>
<evidence type="ECO:0000313" key="8">
    <source>
        <dbReference type="Proteomes" id="UP000799753"/>
    </source>
</evidence>
<comment type="cofactor">
    <cofactor evidence="1">
        <name>FAD</name>
        <dbReference type="ChEBI" id="CHEBI:57692"/>
    </cofactor>
</comment>
<keyword evidence="5" id="KW-0503">Monooxygenase</keyword>
<name>A0A6A6S2R8_9PLEO</name>
<dbReference type="SUPFAM" id="SSF51735">
    <property type="entry name" value="NAD(P)-binding Rossmann-fold domains"/>
    <property type="match status" value="1"/>
</dbReference>
<keyword evidence="8" id="KW-1185">Reference proteome</keyword>
<keyword evidence="2" id="KW-0285">Flavoprotein</keyword>
<dbReference type="InterPro" id="IPR036188">
    <property type="entry name" value="FAD/NAD-bd_sf"/>
</dbReference>
<dbReference type="Pfam" id="PF00106">
    <property type="entry name" value="adh_short"/>
    <property type="match status" value="1"/>
</dbReference>
<evidence type="ECO:0000313" key="7">
    <source>
        <dbReference type="EMBL" id="KAF2642119.1"/>
    </source>
</evidence>
<keyword evidence="3" id="KW-0274">FAD</keyword>
<dbReference type="EMBL" id="MU006782">
    <property type="protein sequence ID" value="KAF2642119.1"/>
    <property type="molecule type" value="Genomic_DNA"/>
</dbReference>
<dbReference type="Gene3D" id="3.50.50.60">
    <property type="entry name" value="FAD/NAD(P)-binding domain"/>
    <property type="match status" value="1"/>
</dbReference>
<feature type="domain" description="FAD-binding" evidence="6">
    <location>
        <begin position="295"/>
        <end position="516"/>
    </location>
</feature>
<evidence type="ECO:0000256" key="4">
    <source>
        <dbReference type="ARBA" id="ARBA00023002"/>
    </source>
</evidence>
<evidence type="ECO:0000259" key="6">
    <source>
        <dbReference type="Pfam" id="PF01494"/>
    </source>
</evidence>
<evidence type="ECO:0000256" key="2">
    <source>
        <dbReference type="ARBA" id="ARBA00022630"/>
    </source>
</evidence>
<dbReference type="GO" id="GO:0004497">
    <property type="term" value="F:monooxygenase activity"/>
    <property type="evidence" value="ECO:0007669"/>
    <property type="project" value="UniProtKB-KW"/>
</dbReference>
<dbReference type="PRINTS" id="PR00081">
    <property type="entry name" value="GDHRDH"/>
</dbReference>
<keyword evidence="4" id="KW-0560">Oxidoreductase</keyword>
<evidence type="ECO:0000256" key="3">
    <source>
        <dbReference type="ARBA" id="ARBA00022827"/>
    </source>
</evidence>
<dbReference type="OrthoDB" id="47494at2759"/>
<dbReference type="Gene3D" id="3.40.50.720">
    <property type="entry name" value="NAD(P)-binding Rossmann-like Domain"/>
    <property type="match status" value="1"/>
</dbReference>
<sequence length="585" mass="63496">MPLPIIHWFYAPGLPKYLRKTPDGDASWALVTGASDGIGRALSSELAAHGFNALIHGRNESKLSKVRGELAAAHPQRKFRTIAVNASAFTPADIHRIVSLVGDLPGPLTVLINNVGGTAPLSSNFKQFESTTPAEMQALFSLNVFFPLQLTRTLLPQLVVQQKPTLVLTCGSDAQVGQPYVAAYSGCKGALHVWNRALFAEQAEARSVVEVLEVVVGPTYTQQLQKDPNLKAGLLIPTADVMAKSILARVGHGHMCVTPYFWHAVQDVIVYGLLPSSMADGIIAGRESYGGCQWPVQRGKRVTSIAHDDNGVTVSFQDDTSAKGDILVGADGINSIVREHLINRTSKQLQNIIPLATTVGELELSGEVFKRHLSLGHSGIMPDLGFVSFAGLHYVSQDGLSGRYYWNLMEYDSNVTKPDHWLQTATKQEKLDHALKVTQKLSPELREIFEPTKPDQIRDEQHVFCDIELDSLPTGRVVLMGDAAHAMMPIRGEGGYHTLIDSLLLGKVLGQLNDGEVIKDLAAVNLAISGYNEGLIRRGLQAVRDSRRLDLNATRYGPDGKPLAAHKGPTLKPLPDVNIVLGVEA</sequence>
<organism evidence="7 8">
    <name type="scientific">Massarina eburnea CBS 473.64</name>
    <dbReference type="NCBI Taxonomy" id="1395130"/>
    <lineage>
        <taxon>Eukaryota</taxon>
        <taxon>Fungi</taxon>
        <taxon>Dikarya</taxon>
        <taxon>Ascomycota</taxon>
        <taxon>Pezizomycotina</taxon>
        <taxon>Dothideomycetes</taxon>
        <taxon>Pleosporomycetidae</taxon>
        <taxon>Pleosporales</taxon>
        <taxon>Massarineae</taxon>
        <taxon>Massarinaceae</taxon>
        <taxon>Massarina</taxon>
    </lineage>
</organism>
<protein>
    <submittedName>
        <fullName evidence="7">NAD(P)-binding protein</fullName>
    </submittedName>
</protein>
<dbReference type="Proteomes" id="UP000799753">
    <property type="component" value="Unassembled WGS sequence"/>
</dbReference>
<dbReference type="AlphaFoldDB" id="A0A6A6S2R8"/>
<dbReference type="Pfam" id="PF01494">
    <property type="entry name" value="FAD_binding_3"/>
    <property type="match status" value="1"/>
</dbReference>
<evidence type="ECO:0000256" key="1">
    <source>
        <dbReference type="ARBA" id="ARBA00001974"/>
    </source>
</evidence>
<dbReference type="InterPro" id="IPR002347">
    <property type="entry name" value="SDR_fam"/>
</dbReference>
<dbReference type="PANTHER" id="PTHR47178">
    <property type="entry name" value="MONOOXYGENASE, FAD-BINDING"/>
    <property type="match status" value="1"/>
</dbReference>
<evidence type="ECO:0000256" key="5">
    <source>
        <dbReference type="ARBA" id="ARBA00023033"/>
    </source>
</evidence>
<dbReference type="InterPro" id="IPR002938">
    <property type="entry name" value="FAD-bd"/>
</dbReference>
<proteinExistence type="predicted"/>
<dbReference type="SUPFAM" id="SSF51905">
    <property type="entry name" value="FAD/NAD(P)-binding domain"/>
    <property type="match status" value="1"/>
</dbReference>
<dbReference type="InterPro" id="IPR036291">
    <property type="entry name" value="NAD(P)-bd_dom_sf"/>
</dbReference>
<dbReference type="GO" id="GO:0071949">
    <property type="term" value="F:FAD binding"/>
    <property type="evidence" value="ECO:0007669"/>
    <property type="project" value="InterPro"/>
</dbReference>
<gene>
    <name evidence="7" type="ORF">P280DRAFT_548691</name>
</gene>
<accession>A0A6A6S2R8</accession>
<dbReference type="PANTHER" id="PTHR47178:SF6">
    <property type="entry name" value="FAD-BINDING DOMAIN-CONTAINING PROTEIN"/>
    <property type="match status" value="1"/>
</dbReference>